<dbReference type="AlphaFoldDB" id="B2LX18"/>
<dbReference type="SUPFAM" id="SSF51905">
    <property type="entry name" value="FAD/NAD(P)-binding domain"/>
    <property type="match status" value="2"/>
</dbReference>
<proteinExistence type="predicted"/>
<dbReference type="InterPro" id="IPR036188">
    <property type="entry name" value="FAD/NAD-bd_sf"/>
</dbReference>
<dbReference type="KEGG" id="sclf:BB341_07930"/>
<keyword evidence="5" id="KW-1185">Reference proteome</keyword>
<reference evidence="4 5" key="2">
    <citation type="journal article" date="2010" name="Genome Biol. Evol.">
        <title>The sequence of a 1.8-mb bacterial linear plasmid reveals a rich evolutionary reservoir of secondary metabolic pathways.</title>
        <authorList>
            <person name="Medema M.H."/>
            <person name="Trefzer A."/>
            <person name="Kovalchuk A."/>
            <person name="van den Berg M."/>
            <person name="Mueller U."/>
            <person name="Heijne W."/>
            <person name="Wu L."/>
            <person name="Alam M.T."/>
            <person name="Ronning C.M."/>
            <person name="Nierman W.C."/>
            <person name="Bovenberg R.A.L."/>
            <person name="Breitling R."/>
            <person name="Takano E."/>
        </authorList>
    </citation>
    <scope>NUCLEOTIDE SEQUENCE [LARGE SCALE GENOMIC DNA]</scope>
    <source>
        <strain evidence="4">ATCC 27064</strain>
        <strain evidence="5">ATCC 27064 / DSM 738 / JCM 4710 / NBRC 13307 / NCIMB 12785 / NRRL 3585 / VKM Ac-602</strain>
    </source>
</reference>
<dbReference type="Gene3D" id="3.50.50.60">
    <property type="entry name" value="FAD/NAD(P)-binding domain"/>
    <property type="match status" value="1"/>
</dbReference>
<dbReference type="PANTHER" id="PTHR43539:SF78">
    <property type="entry name" value="FLAVIN-CONTAINING MONOOXYGENASE"/>
    <property type="match status" value="1"/>
</dbReference>
<reference evidence="3" key="1">
    <citation type="journal article" date="2008" name="J. Antibiot.">
        <title>A two-component regulatory system involved in clavulanic acid production.</title>
        <authorList>
            <person name="Jnawali H.N."/>
            <person name="Oh T.J."/>
            <person name="Liou K."/>
            <person name="Park B.C."/>
            <person name="Sohng J.K."/>
        </authorList>
    </citation>
    <scope>NUCLEOTIDE SEQUENCE</scope>
    <source>
        <strain evidence="3">ATCC 27064</strain>
    </source>
</reference>
<gene>
    <name evidence="4" type="ORF">SCLAV_4170</name>
</gene>
<dbReference type="Pfam" id="PF13738">
    <property type="entry name" value="Pyr_redox_3"/>
    <property type="match status" value="1"/>
</dbReference>
<dbReference type="PRINTS" id="PR00368">
    <property type="entry name" value="FADPNR"/>
</dbReference>
<dbReference type="EMBL" id="EU594508">
    <property type="protein sequence ID" value="ACB72858.1"/>
    <property type="molecule type" value="Genomic_DNA"/>
</dbReference>
<evidence type="ECO:0000313" key="4">
    <source>
        <dbReference type="EMBL" id="EFG09245.1"/>
    </source>
</evidence>
<dbReference type="InterPro" id="IPR050982">
    <property type="entry name" value="Auxin_biosynth/cation_transpt"/>
</dbReference>
<evidence type="ECO:0000256" key="2">
    <source>
        <dbReference type="SAM" id="MobiDB-lite"/>
    </source>
</evidence>
<protein>
    <submittedName>
        <fullName evidence="3">Putative FAD-dependent oxidoreductase</fullName>
    </submittedName>
</protein>
<evidence type="ECO:0000313" key="3">
    <source>
        <dbReference type="EMBL" id="ACB72858.1"/>
    </source>
</evidence>
<organism evidence="3">
    <name type="scientific">Streptomyces clavuligerus</name>
    <dbReference type="NCBI Taxonomy" id="1901"/>
    <lineage>
        <taxon>Bacteria</taxon>
        <taxon>Bacillati</taxon>
        <taxon>Actinomycetota</taxon>
        <taxon>Actinomycetes</taxon>
        <taxon>Kitasatosporales</taxon>
        <taxon>Streptomycetaceae</taxon>
        <taxon>Streptomyces</taxon>
    </lineage>
</organism>
<dbReference type="EMBL" id="CM000913">
    <property type="protein sequence ID" value="EFG09245.1"/>
    <property type="molecule type" value="Genomic_DNA"/>
</dbReference>
<dbReference type="eggNOG" id="COG2072">
    <property type="taxonomic scope" value="Bacteria"/>
</dbReference>
<dbReference type="GeneID" id="93729348"/>
<dbReference type="PANTHER" id="PTHR43539">
    <property type="entry name" value="FLAVIN-BINDING MONOOXYGENASE-LIKE PROTEIN (AFU_ORTHOLOGUE AFUA_4G09220)"/>
    <property type="match status" value="1"/>
</dbReference>
<evidence type="ECO:0000256" key="1">
    <source>
        <dbReference type="ARBA" id="ARBA00023002"/>
    </source>
</evidence>
<feature type="compositionally biased region" description="Pro residues" evidence="2">
    <location>
        <begin position="375"/>
        <end position="385"/>
    </location>
</feature>
<dbReference type="OrthoDB" id="9808049at2"/>
<accession>B2LX18</accession>
<dbReference type="PRINTS" id="PR00469">
    <property type="entry name" value="PNDRDTASEII"/>
</dbReference>
<name>B2LX18_STRCL</name>
<dbReference type="Proteomes" id="UP000002357">
    <property type="component" value="Chromosome"/>
</dbReference>
<evidence type="ECO:0000313" key="5">
    <source>
        <dbReference type="Proteomes" id="UP000002357"/>
    </source>
</evidence>
<keyword evidence="1" id="KW-0560">Oxidoreductase</keyword>
<sequence>MSGMDTAIVIGGGQAGLGTAFALRNQGFCPVVLEAGPEPVGSWPHYYDSLVVFTPARFFSLPGMPFPGAPGHFPARDEVVAYLRQYASRLDCEIRTGARVVSVVADRDGYAVTTADGTRLHGAVVVAASGCFGNPHRPGLPGLADWTGRVLHSCEYRTPEPFAGQRVVVVGSGTSAVQIAVELSGGARTSIASRRPIRFTRPRDFDPREYVWRTFEQIGRIPVGPLLPSAAVSFFRAVPDSSGAQRRAVEQGRPDRRPLFSGAEGRELIWPDGTREQVDTVVLCTGYLPALEYLRPLGALTPDGRPRQRHGLSTSHPGLAYVGVEGQHTLLSAALHGVGTDARHIARGLRAHIVRGEPALRRPAVRDGTAGRPRFSPPPGDPEPSVPRTRRSR</sequence>
<dbReference type="GO" id="GO:0050660">
    <property type="term" value="F:flavin adenine dinucleotide binding"/>
    <property type="evidence" value="ECO:0007669"/>
    <property type="project" value="TreeGrafter"/>
</dbReference>
<dbReference type="GO" id="GO:0004497">
    <property type="term" value="F:monooxygenase activity"/>
    <property type="evidence" value="ECO:0007669"/>
    <property type="project" value="TreeGrafter"/>
</dbReference>
<feature type="region of interest" description="Disordered" evidence="2">
    <location>
        <begin position="360"/>
        <end position="393"/>
    </location>
</feature>
<dbReference type="STRING" id="1901.BB341_07930"/>
<dbReference type="RefSeq" id="WP_003952534.1">
    <property type="nucleotide sequence ID" value="NZ_CM000913.1"/>
</dbReference>